<dbReference type="AlphaFoldDB" id="A0A6S5JTV1"/>
<dbReference type="EMBL" id="AP022126">
    <property type="protein sequence ID" value="BBS32872.1"/>
    <property type="molecule type" value="Genomic_DNA"/>
</dbReference>
<evidence type="ECO:0000313" key="2">
    <source>
        <dbReference type="Proteomes" id="UP000515488"/>
    </source>
</evidence>
<gene>
    <name evidence="1" type="ORF">WP5S18C02_30780</name>
</gene>
<accession>A0A6S5JTV1</accession>
<sequence>MSVKRYEVNGSSSVFENENGSLVDYEDYAALEARCTALAAENGVLLAIMNEQAGSFGAALAEGFHDAVMESGSDQLIDIYQRRLQPAIQCIPPTPDTDAFLAEVRAQGRNEGINYAASRLAAAFNHGFVDKPLAEVFDVVRMIMDTKEELENSILPAADGLSGGYAEKFLTEFAGYARKGEEPEEGKSFLSDEDCQALVKAFTKGAAQ</sequence>
<protein>
    <submittedName>
        <fullName evidence="1">Uncharacterized protein</fullName>
    </submittedName>
</protein>
<evidence type="ECO:0000313" key="1">
    <source>
        <dbReference type="EMBL" id="BBS32872.1"/>
    </source>
</evidence>
<reference evidence="1 2" key="1">
    <citation type="submission" date="2019-12" db="EMBL/GenBank/DDBJ databases">
        <title>complete genome sequences of Enterobacter cloacae str. WP5-S18-CRE-02 isolated from wastewater treatment plant effluent.</title>
        <authorList>
            <person name="Sekizuka T."/>
            <person name="Itokawa K."/>
            <person name="Yatsu K."/>
            <person name="Inamine Y."/>
            <person name="Kuroda M."/>
        </authorList>
    </citation>
    <scope>NUCLEOTIDE SEQUENCE [LARGE SCALE GENOMIC DNA]</scope>
    <source>
        <strain evidence="1 2">WP5-S18-CRE-02</strain>
    </source>
</reference>
<dbReference type="Proteomes" id="UP000515488">
    <property type="component" value="Chromosome"/>
</dbReference>
<organism evidence="1 2">
    <name type="scientific">Enterobacter cloacae</name>
    <dbReference type="NCBI Taxonomy" id="550"/>
    <lineage>
        <taxon>Bacteria</taxon>
        <taxon>Pseudomonadati</taxon>
        <taxon>Pseudomonadota</taxon>
        <taxon>Gammaproteobacteria</taxon>
        <taxon>Enterobacterales</taxon>
        <taxon>Enterobacteriaceae</taxon>
        <taxon>Enterobacter</taxon>
        <taxon>Enterobacter cloacae complex</taxon>
    </lineage>
</organism>
<proteinExistence type="predicted"/>
<dbReference type="RefSeq" id="WP_232101130.1">
    <property type="nucleotide sequence ID" value="NZ_AP022126.1"/>
</dbReference>
<name>A0A6S5JTV1_ENTCL</name>